<accession>A0A0C9X9C2</accession>
<evidence type="ECO:0008006" key="3">
    <source>
        <dbReference type="Google" id="ProtNLM"/>
    </source>
</evidence>
<dbReference type="HOGENOM" id="CLU_095759_3_0_1"/>
<reference evidence="2" key="2">
    <citation type="submission" date="2015-01" db="EMBL/GenBank/DDBJ databases">
        <title>Evolutionary Origins and Diversification of the Mycorrhizal Mutualists.</title>
        <authorList>
            <consortium name="DOE Joint Genome Institute"/>
            <consortium name="Mycorrhizal Genomics Consortium"/>
            <person name="Kohler A."/>
            <person name="Kuo A."/>
            <person name="Nagy L.G."/>
            <person name="Floudas D."/>
            <person name="Copeland A."/>
            <person name="Barry K.W."/>
            <person name="Cichocki N."/>
            <person name="Veneault-Fourrey C."/>
            <person name="LaButti K."/>
            <person name="Lindquist E.A."/>
            <person name="Lipzen A."/>
            <person name="Lundell T."/>
            <person name="Morin E."/>
            <person name="Murat C."/>
            <person name="Riley R."/>
            <person name="Ohm R."/>
            <person name="Sun H."/>
            <person name="Tunlid A."/>
            <person name="Henrissat B."/>
            <person name="Grigoriev I.V."/>
            <person name="Hibbett D.S."/>
            <person name="Martin F."/>
        </authorList>
    </citation>
    <scope>NUCLEOTIDE SEQUENCE [LARGE SCALE GENOMIC DNA]</scope>
    <source>
        <strain evidence="2">LaAM-08-1</strain>
    </source>
</reference>
<organism evidence="1 2">
    <name type="scientific">Laccaria amethystina LaAM-08-1</name>
    <dbReference type="NCBI Taxonomy" id="1095629"/>
    <lineage>
        <taxon>Eukaryota</taxon>
        <taxon>Fungi</taxon>
        <taxon>Dikarya</taxon>
        <taxon>Basidiomycota</taxon>
        <taxon>Agaricomycotina</taxon>
        <taxon>Agaricomycetes</taxon>
        <taxon>Agaricomycetidae</taxon>
        <taxon>Agaricales</taxon>
        <taxon>Agaricineae</taxon>
        <taxon>Hydnangiaceae</taxon>
        <taxon>Laccaria</taxon>
    </lineage>
</organism>
<gene>
    <name evidence="1" type="ORF">K443DRAFT_684912</name>
</gene>
<sequence>MSGQHVLPGARNVVSGTIFAAGTINCSLANRTTPDAAVPLMPNSSMRFTGQTETLSKLKEHFSDTNTDSKHLRRKYFLLYGMGGIGKTQICLKFMEEMSDQ</sequence>
<reference evidence="1 2" key="1">
    <citation type="submission" date="2014-04" db="EMBL/GenBank/DDBJ databases">
        <authorList>
            <consortium name="DOE Joint Genome Institute"/>
            <person name="Kuo A."/>
            <person name="Kohler A."/>
            <person name="Nagy L.G."/>
            <person name="Floudas D."/>
            <person name="Copeland A."/>
            <person name="Barry K.W."/>
            <person name="Cichocki N."/>
            <person name="Veneault-Fourrey C."/>
            <person name="LaButti K."/>
            <person name="Lindquist E.A."/>
            <person name="Lipzen A."/>
            <person name="Lundell T."/>
            <person name="Morin E."/>
            <person name="Murat C."/>
            <person name="Sun H."/>
            <person name="Tunlid A."/>
            <person name="Henrissat B."/>
            <person name="Grigoriev I.V."/>
            <person name="Hibbett D.S."/>
            <person name="Martin F."/>
            <person name="Nordberg H.P."/>
            <person name="Cantor M.N."/>
            <person name="Hua S.X."/>
        </authorList>
    </citation>
    <scope>NUCLEOTIDE SEQUENCE [LARGE SCALE GENOMIC DNA]</scope>
    <source>
        <strain evidence="1 2">LaAM-08-1</strain>
    </source>
</reference>
<dbReference type="OrthoDB" id="3258722at2759"/>
<proteinExistence type="predicted"/>
<keyword evidence="2" id="KW-1185">Reference proteome</keyword>
<protein>
    <recommendedName>
        <fullName evidence="3">NB-ARC domain-containing protein</fullName>
    </recommendedName>
</protein>
<dbReference type="Gene3D" id="3.40.50.300">
    <property type="entry name" value="P-loop containing nucleotide triphosphate hydrolases"/>
    <property type="match status" value="1"/>
</dbReference>
<dbReference type="SUPFAM" id="SSF52540">
    <property type="entry name" value="P-loop containing nucleoside triphosphate hydrolases"/>
    <property type="match status" value="1"/>
</dbReference>
<dbReference type="AlphaFoldDB" id="A0A0C9X9C2"/>
<evidence type="ECO:0000313" key="2">
    <source>
        <dbReference type="Proteomes" id="UP000054477"/>
    </source>
</evidence>
<dbReference type="Proteomes" id="UP000054477">
    <property type="component" value="Unassembled WGS sequence"/>
</dbReference>
<evidence type="ECO:0000313" key="1">
    <source>
        <dbReference type="EMBL" id="KIJ92912.1"/>
    </source>
</evidence>
<name>A0A0C9X9C2_9AGAR</name>
<dbReference type="InterPro" id="IPR027417">
    <property type="entry name" value="P-loop_NTPase"/>
</dbReference>
<dbReference type="EMBL" id="KN838876">
    <property type="protein sequence ID" value="KIJ92912.1"/>
    <property type="molecule type" value="Genomic_DNA"/>
</dbReference>